<dbReference type="EMBL" id="FOGZ01000004">
    <property type="protein sequence ID" value="SER62370.1"/>
    <property type="molecule type" value="Genomic_DNA"/>
</dbReference>
<evidence type="ECO:0000313" key="3">
    <source>
        <dbReference type="Proteomes" id="UP000198815"/>
    </source>
</evidence>
<name>A0A1H9QPM5_9ACTN</name>
<dbReference type="Gene3D" id="3.90.180.10">
    <property type="entry name" value="Medium-chain alcohol dehydrogenases, catalytic domain"/>
    <property type="match status" value="1"/>
</dbReference>
<dbReference type="InterPro" id="IPR051397">
    <property type="entry name" value="Zn-ADH-like_protein"/>
</dbReference>
<feature type="domain" description="Enoyl reductase (ER)" evidence="1">
    <location>
        <begin position="18"/>
        <end position="332"/>
    </location>
</feature>
<dbReference type="STRING" id="64702.SAMN05443377_10441"/>
<dbReference type="PANTHER" id="PTHR43677:SF1">
    <property type="entry name" value="ACRYLYL-COA REDUCTASE ACUI-RELATED"/>
    <property type="match status" value="1"/>
</dbReference>
<dbReference type="SUPFAM" id="SSF51735">
    <property type="entry name" value="NAD(P)-binding Rossmann-fold domains"/>
    <property type="match status" value="1"/>
</dbReference>
<keyword evidence="3" id="KW-1185">Reference proteome</keyword>
<reference evidence="2 3" key="1">
    <citation type="submission" date="2016-10" db="EMBL/GenBank/DDBJ databases">
        <authorList>
            <person name="de Groot N.N."/>
        </authorList>
    </citation>
    <scope>NUCLEOTIDE SEQUENCE [LARGE SCALE GENOMIC DNA]</scope>
    <source>
        <strain evidence="2 3">DSM 16859</strain>
    </source>
</reference>
<dbReference type="NCBIfam" id="TIGR02823">
    <property type="entry name" value="oxido_YhdH"/>
    <property type="match status" value="1"/>
</dbReference>
<organism evidence="2 3">
    <name type="scientific">Propionibacterium cyclohexanicum</name>
    <dbReference type="NCBI Taxonomy" id="64702"/>
    <lineage>
        <taxon>Bacteria</taxon>
        <taxon>Bacillati</taxon>
        <taxon>Actinomycetota</taxon>
        <taxon>Actinomycetes</taxon>
        <taxon>Propionibacteriales</taxon>
        <taxon>Propionibacteriaceae</taxon>
        <taxon>Propionibacterium</taxon>
    </lineage>
</organism>
<evidence type="ECO:0000259" key="1">
    <source>
        <dbReference type="SMART" id="SM00829"/>
    </source>
</evidence>
<dbReference type="InterPro" id="IPR020843">
    <property type="entry name" value="ER"/>
</dbReference>
<dbReference type="Gene3D" id="3.40.50.720">
    <property type="entry name" value="NAD(P)-binding Rossmann-like Domain"/>
    <property type="match status" value="1"/>
</dbReference>
<protein>
    <submittedName>
        <fullName evidence="2">Acrylyl-CoA reductase (NADPH)</fullName>
    </submittedName>
</protein>
<dbReference type="OrthoDB" id="9782155at2"/>
<dbReference type="InterPro" id="IPR013149">
    <property type="entry name" value="ADH-like_C"/>
</dbReference>
<gene>
    <name evidence="2" type="ORF">SAMN05443377_10441</name>
</gene>
<dbReference type="SUPFAM" id="SSF50129">
    <property type="entry name" value="GroES-like"/>
    <property type="match status" value="1"/>
</dbReference>
<dbReference type="SMART" id="SM00829">
    <property type="entry name" value="PKS_ER"/>
    <property type="match status" value="1"/>
</dbReference>
<proteinExistence type="predicted"/>
<dbReference type="GO" id="GO:0043957">
    <property type="term" value="F:acryloyl-CoA reductase (NADPH) activity"/>
    <property type="evidence" value="ECO:0007669"/>
    <property type="project" value="TreeGrafter"/>
</dbReference>
<sequence length="336" mass="34136">MPRSIVVRAAGEHSAPGAPVNTAGIEDFPASDLGEGPVTVEVNYSSINYKDALVLTGRPGVVRTTPLIAGIDLVGTVVESSSPRWHRGQQVLANGAGMSETRHGGLGALARPPAEALVALPGELTARQAAALGTAGYTAALSVLRIAQAGVESSRDEPILVTGATGGVGSVAVMLLSALGHHVAALTGRVDEFSDYLIGLGAAQIVDRQELGTLGRPLQKQRWAGVVDTVGGTVLANALAQTRYQGTVTACGLAASTDLPATVMPFILRAVTLAGIDSVQAPYAARQAAWALLAERVDVGALEALTRTVALGEAVEASAQLLGGQSHGRIVVDVSA</sequence>
<dbReference type="Proteomes" id="UP000198815">
    <property type="component" value="Unassembled WGS sequence"/>
</dbReference>
<dbReference type="InterPro" id="IPR011032">
    <property type="entry name" value="GroES-like_sf"/>
</dbReference>
<dbReference type="CDD" id="cd08288">
    <property type="entry name" value="MDR_yhdh"/>
    <property type="match status" value="1"/>
</dbReference>
<dbReference type="Pfam" id="PF00107">
    <property type="entry name" value="ADH_zinc_N"/>
    <property type="match status" value="1"/>
</dbReference>
<dbReference type="AlphaFoldDB" id="A0A1H9QPM5"/>
<dbReference type="RefSeq" id="WP_091967773.1">
    <property type="nucleotide sequence ID" value="NZ_FOGZ01000004.1"/>
</dbReference>
<dbReference type="PANTHER" id="PTHR43677">
    <property type="entry name" value="SHORT-CHAIN DEHYDROGENASE/REDUCTASE"/>
    <property type="match status" value="1"/>
</dbReference>
<accession>A0A1H9QPM5</accession>
<dbReference type="InterPro" id="IPR013154">
    <property type="entry name" value="ADH-like_N"/>
</dbReference>
<evidence type="ECO:0000313" key="2">
    <source>
        <dbReference type="EMBL" id="SER62370.1"/>
    </source>
</evidence>
<dbReference type="InterPro" id="IPR014188">
    <property type="entry name" value="Acrylyl-CoA_reductase_AcuI"/>
</dbReference>
<dbReference type="InterPro" id="IPR036291">
    <property type="entry name" value="NAD(P)-bd_dom_sf"/>
</dbReference>
<dbReference type="Pfam" id="PF08240">
    <property type="entry name" value="ADH_N"/>
    <property type="match status" value="1"/>
</dbReference>